<evidence type="ECO:0000259" key="7">
    <source>
        <dbReference type="PROSITE" id="PS50011"/>
    </source>
</evidence>
<dbReference type="PANTHER" id="PTHR24056">
    <property type="entry name" value="CELL DIVISION PROTEIN KINASE"/>
    <property type="match status" value="1"/>
</dbReference>
<dbReference type="InterPro" id="IPR008271">
    <property type="entry name" value="Ser/Thr_kinase_AS"/>
</dbReference>
<keyword evidence="3" id="KW-0808">Transferase</keyword>
<dbReference type="GO" id="GO:0005634">
    <property type="term" value="C:nucleus"/>
    <property type="evidence" value="ECO:0007669"/>
    <property type="project" value="TreeGrafter"/>
</dbReference>
<evidence type="ECO:0000256" key="1">
    <source>
        <dbReference type="ARBA" id="ARBA00006485"/>
    </source>
</evidence>
<dbReference type="GO" id="GO:0005524">
    <property type="term" value="F:ATP binding"/>
    <property type="evidence" value="ECO:0007669"/>
    <property type="project" value="UniProtKB-KW"/>
</dbReference>
<dbReference type="SMART" id="SM00220">
    <property type="entry name" value="S_TKc"/>
    <property type="match status" value="1"/>
</dbReference>
<evidence type="ECO:0000256" key="2">
    <source>
        <dbReference type="ARBA" id="ARBA00022527"/>
    </source>
</evidence>
<keyword evidence="2" id="KW-0723">Serine/threonine-protein kinase</keyword>
<dbReference type="InterPro" id="IPR000719">
    <property type="entry name" value="Prot_kinase_dom"/>
</dbReference>
<evidence type="ECO:0000313" key="8">
    <source>
        <dbReference type="EMBL" id="CAI5437463.1"/>
    </source>
</evidence>
<dbReference type="InterPro" id="IPR011009">
    <property type="entry name" value="Kinase-like_dom_sf"/>
</dbReference>
<accession>A0A9P1I4F9</accession>
<dbReference type="GO" id="GO:0004674">
    <property type="term" value="F:protein serine/threonine kinase activity"/>
    <property type="evidence" value="ECO:0007669"/>
    <property type="project" value="UniProtKB-KW"/>
</dbReference>
<name>A0A9P1I4F9_9PELO</name>
<evidence type="ECO:0000256" key="6">
    <source>
        <dbReference type="ARBA" id="ARBA00022840"/>
    </source>
</evidence>
<dbReference type="InterPro" id="IPR050108">
    <property type="entry name" value="CDK"/>
</dbReference>
<dbReference type="Gene3D" id="1.10.510.10">
    <property type="entry name" value="Transferase(Phosphotransferase) domain 1"/>
    <property type="match status" value="1"/>
</dbReference>
<dbReference type="EMBL" id="CANHGI010000001">
    <property type="protein sequence ID" value="CAI5437463.1"/>
    <property type="molecule type" value="Genomic_DNA"/>
</dbReference>
<dbReference type="GO" id="GO:0007346">
    <property type="term" value="P:regulation of mitotic cell cycle"/>
    <property type="evidence" value="ECO:0007669"/>
    <property type="project" value="TreeGrafter"/>
</dbReference>
<dbReference type="PROSITE" id="PS50011">
    <property type="entry name" value="PROTEIN_KINASE_DOM"/>
    <property type="match status" value="1"/>
</dbReference>
<sequence length="244" mass="27837">MGIFSLKKSCEPQEIALLKKLSHENVVQVLEFVPNSPRVIFEFCPHNLYSHGKLLENICGIARDLFRGLEYIHEMGIIHRDIKPENLLLTSNGSLKIADFGISRHENPEMTPHKCTLWYRSIEMLLGATNYTKTIDLWAAGCVLAEIVRGEPIFKGTSEIDMLNKIISILGTPNFTNWPELDNLPTMQYIDLREQPNNYLSENIPTENLDLLDLIQLLLTHNPKLRITAKKALCHRFFENAGGK</sequence>
<proteinExistence type="inferred from homology"/>
<comment type="similarity">
    <text evidence="1">Belongs to the protein kinase superfamily. CMGC Ser/Thr protein kinase family. CDC2/CDKX subfamily.</text>
</comment>
<gene>
    <name evidence="8" type="ORF">CAMP_LOCUS100</name>
</gene>
<protein>
    <recommendedName>
        <fullName evidence="7">Protein kinase domain-containing protein</fullName>
    </recommendedName>
</protein>
<dbReference type="Pfam" id="PF00069">
    <property type="entry name" value="Pkinase"/>
    <property type="match status" value="1"/>
</dbReference>
<evidence type="ECO:0000256" key="5">
    <source>
        <dbReference type="ARBA" id="ARBA00022777"/>
    </source>
</evidence>
<feature type="domain" description="Protein kinase" evidence="7">
    <location>
        <begin position="1"/>
        <end position="238"/>
    </location>
</feature>
<dbReference type="FunFam" id="1.10.510.10:FF:000624">
    <property type="entry name" value="Mitogen-activated protein kinase"/>
    <property type="match status" value="1"/>
</dbReference>
<keyword evidence="6" id="KW-0067">ATP-binding</keyword>
<dbReference type="PANTHER" id="PTHR24056:SF508">
    <property type="entry name" value="CYCLIN-DEPENDENT KINASE 10"/>
    <property type="match status" value="1"/>
</dbReference>
<reference evidence="8" key="1">
    <citation type="submission" date="2022-11" db="EMBL/GenBank/DDBJ databases">
        <authorList>
            <person name="Kikuchi T."/>
        </authorList>
    </citation>
    <scope>NUCLEOTIDE SEQUENCE</scope>
    <source>
        <strain evidence="8">PS1010</strain>
    </source>
</reference>
<organism evidence="8 9">
    <name type="scientific">Caenorhabditis angaria</name>
    <dbReference type="NCBI Taxonomy" id="860376"/>
    <lineage>
        <taxon>Eukaryota</taxon>
        <taxon>Metazoa</taxon>
        <taxon>Ecdysozoa</taxon>
        <taxon>Nematoda</taxon>
        <taxon>Chromadorea</taxon>
        <taxon>Rhabditida</taxon>
        <taxon>Rhabditina</taxon>
        <taxon>Rhabditomorpha</taxon>
        <taxon>Rhabditoidea</taxon>
        <taxon>Rhabditidae</taxon>
        <taxon>Peloderinae</taxon>
        <taxon>Caenorhabditis</taxon>
    </lineage>
</organism>
<keyword evidence="4" id="KW-0547">Nucleotide-binding</keyword>
<dbReference type="PROSITE" id="PS00108">
    <property type="entry name" value="PROTEIN_KINASE_ST"/>
    <property type="match status" value="1"/>
</dbReference>
<keyword evidence="5" id="KW-0418">Kinase</keyword>
<comment type="caution">
    <text evidence="8">The sequence shown here is derived from an EMBL/GenBank/DDBJ whole genome shotgun (WGS) entry which is preliminary data.</text>
</comment>
<evidence type="ECO:0000256" key="3">
    <source>
        <dbReference type="ARBA" id="ARBA00022679"/>
    </source>
</evidence>
<dbReference type="SUPFAM" id="SSF56112">
    <property type="entry name" value="Protein kinase-like (PK-like)"/>
    <property type="match status" value="1"/>
</dbReference>
<evidence type="ECO:0000256" key="4">
    <source>
        <dbReference type="ARBA" id="ARBA00022741"/>
    </source>
</evidence>
<dbReference type="OrthoDB" id="1732493at2759"/>
<dbReference type="AlphaFoldDB" id="A0A9P1I4F9"/>
<keyword evidence="9" id="KW-1185">Reference proteome</keyword>
<evidence type="ECO:0000313" key="9">
    <source>
        <dbReference type="Proteomes" id="UP001152747"/>
    </source>
</evidence>
<dbReference type="Proteomes" id="UP001152747">
    <property type="component" value="Unassembled WGS sequence"/>
</dbReference>
<dbReference type="Gene3D" id="3.30.200.20">
    <property type="entry name" value="Phosphorylase Kinase, domain 1"/>
    <property type="match status" value="1"/>
</dbReference>